<keyword evidence="13" id="KW-0628">Postsynaptic cell membrane</keyword>
<dbReference type="PRINTS" id="PR00252">
    <property type="entry name" value="NRIONCHANNEL"/>
</dbReference>
<gene>
    <name evidence="19" type="ORF">MSPICULIGERA_LOCUS19153</name>
</gene>
<feature type="transmembrane region" description="Helical" evidence="16">
    <location>
        <begin position="852"/>
        <end position="873"/>
    </location>
</feature>
<name>A0AA36G6C1_9BILA</name>
<comment type="subcellular location">
    <subcellularLocation>
        <location evidence="15">Postsynaptic cell membrane</location>
        <topology evidence="15">Multi-pass membrane protein</topology>
    </subcellularLocation>
</comment>
<evidence type="ECO:0000256" key="3">
    <source>
        <dbReference type="ARBA" id="ARBA00022692"/>
    </source>
</evidence>
<dbReference type="EMBL" id="CATQJA010002662">
    <property type="protein sequence ID" value="CAJ0580984.1"/>
    <property type="molecule type" value="Genomic_DNA"/>
</dbReference>
<dbReference type="CDD" id="cd19049">
    <property type="entry name" value="LGIC_TM_anion"/>
    <property type="match status" value="3"/>
</dbReference>
<dbReference type="InterPro" id="IPR036734">
    <property type="entry name" value="Neur_chan_lig-bd_sf"/>
</dbReference>
<dbReference type="FunFam" id="1.20.58.390:FF:000113">
    <property type="entry name" value="Ionotropic GABA receptor subunit UNC-49Cshort"/>
    <property type="match status" value="1"/>
</dbReference>
<feature type="domain" description="Neurotransmitter-gated ion-channel transmembrane" evidence="18">
    <location>
        <begin position="857"/>
        <end position="948"/>
    </location>
</feature>
<dbReference type="GO" id="GO:0005230">
    <property type="term" value="F:extracellular ligand-gated monoatomic ion channel activity"/>
    <property type="evidence" value="ECO:0007669"/>
    <property type="project" value="InterPro"/>
</dbReference>
<dbReference type="Gene3D" id="2.70.170.10">
    <property type="entry name" value="Neurotransmitter-gated ion-channel ligand-binding domain"/>
    <property type="match status" value="1"/>
</dbReference>
<feature type="transmembrane region" description="Helical" evidence="16">
    <location>
        <begin position="331"/>
        <end position="354"/>
    </location>
</feature>
<dbReference type="GO" id="GO:0034707">
    <property type="term" value="C:chloride channel complex"/>
    <property type="evidence" value="ECO:0007669"/>
    <property type="project" value="UniProtKB-KW"/>
</dbReference>
<keyword evidence="9" id="KW-1015">Disulfide bond</keyword>
<keyword evidence="11" id="KW-0325">Glycoprotein</keyword>
<evidence type="ECO:0000256" key="7">
    <source>
        <dbReference type="ARBA" id="ARBA00023065"/>
    </source>
</evidence>
<feature type="non-terminal residue" evidence="19">
    <location>
        <position position="1041"/>
    </location>
</feature>
<feature type="transmembrane region" description="Helical" evidence="16">
    <location>
        <begin position="610"/>
        <end position="633"/>
    </location>
</feature>
<evidence type="ECO:0000259" key="18">
    <source>
        <dbReference type="Pfam" id="PF02932"/>
    </source>
</evidence>
<evidence type="ECO:0000256" key="14">
    <source>
        <dbReference type="ARBA" id="ARBA00023303"/>
    </source>
</evidence>
<sequence length="1041" mass="118081">MQSRTVSGYAHMLRLGELTTLCYTLLYLASLHLVARAEDVGRGYGYVDTTALSSILDRLTNRTVYDKRLRPRYGDKPVDVGITIHVSSISAVSEVDMDFTLDFYMRQNWQDPRLAFEPLETGSGQKISSLTVGVDYMDKLWKPDTFFPNEKKSFFHTATTHNSFLRIDSDGTVATSQRLTVTATCPMKLQLFPMDSQRCKLEIESYGYSVVDINYLFPHGPQSISTDEPQLPQFVLSNVRINRVTEKLSSGEYSRLLCYFMFERNLGFYLLQIYIPSVLIVSISWVSFWLSREATPARVALGVTTVLTMTTLMTTTNSAMPKVSYVKSIDIFLGTSFMMVFCSLLEYAAIGYLSKRLKLCEVRKKSSVRSLLSSPVEPAMRSISVPAYFNTAYRPFYSSTDRKSTLFLDEQHRPKVSFMESDCDCPLLAPQSEETTPGRVEIIVTKHEFAKQPFDWKQLIKPSNIDKYSRIFFPMCGDYPYGYSTFDIQYFWGDRNTTEMNAVKFEPFTLPQFKQTAYTINKTIATTASGSYDRLAFEVLLVRNMGFYTMNIVIPSVLIVTISWVSFWLNREASPARVGLGVTTVLTMTTLITTTNNSMPKVSYIKGLDVFLNFCFVMVFASLVEYAIVSYMNKWIALRREKRRKQAEQQQRQEIPMFSPKQPNNNSYEMGIMSQNSTPAKSYDRGQEMALLTEHASTHQLVEMPLDCDCRTIPFTQNPRLVPSGAAGMWPAPFGKSKKKKRSCCQICSPAKIDKCSRYAFPLIFIGFNVIYWSIMHFLASLDGYSTLNINYEWCGVGTAADCRSVKLEASAELPSYTLSDHCVGRTVATTASGSYSRLAVIFIFSRESGFYMLQIFVPAGLVVGISWVSFWINRDSAPSRTIIGVMTVLTETHLMTGTNRRLPPVSYIKAVDIYLGFCYLLVVFALIEYACVAYTKKKNEDRRRRQKKSDFKPPSLQTPDLLQDARLAECTCNAQQSIVAIVKKPSKFCIRHSHIDIAARIIFPSAFFIFNVVFWIVLLLKANRMPYTEASTAQTCNEGS</sequence>
<dbReference type="PROSITE" id="PS00236">
    <property type="entry name" value="NEUROTR_ION_CHANNEL"/>
    <property type="match status" value="1"/>
</dbReference>
<dbReference type="InterPro" id="IPR038050">
    <property type="entry name" value="Neuro_actylchol_rec"/>
</dbReference>
<dbReference type="SUPFAM" id="SSF63712">
    <property type="entry name" value="Nicotinic receptor ligand binding domain-like"/>
    <property type="match status" value="1"/>
</dbReference>
<keyword evidence="2" id="KW-1003">Cell membrane</keyword>
<feature type="transmembrane region" description="Helical" evidence="16">
    <location>
        <begin position="299"/>
        <end position="319"/>
    </location>
</feature>
<accession>A0AA36G6C1</accession>
<dbReference type="InterPro" id="IPR006029">
    <property type="entry name" value="Neurotrans-gated_channel_TM"/>
</dbReference>
<feature type="transmembrane region" description="Helical" evidence="16">
    <location>
        <begin position="547"/>
        <end position="569"/>
    </location>
</feature>
<dbReference type="SUPFAM" id="SSF90112">
    <property type="entry name" value="Neurotransmitter-gated ion-channel transmembrane pore"/>
    <property type="match status" value="3"/>
</dbReference>
<dbReference type="NCBIfam" id="TIGR00860">
    <property type="entry name" value="LIC"/>
    <property type="match status" value="1"/>
</dbReference>
<keyword evidence="1 16" id="KW-0813">Transport</keyword>
<evidence type="ECO:0000256" key="11">
    <source>
        <dbReference type="ARBA" id="ARBA00023180"/>
    </source>
</evidence>
<dbReference type="InterPro" id="IPR006201">
    <property type="entry name" value="Neur_channel"/>
</dbReference>
<feature type="domain" description="Neurotransmitter-gated ion-channel transmembrane" evidence="18">
    <location>
        <begin position="273"/>
        <end position="476"/>
    </location>
</feature>
<evidence type="ECO:0000256" key="9">
    <source>
        <dbReference type="ARBA" id="ARBA00023157"/>
    </source>
</evidence>
<dbReference type="FunFam" id="1.20.58.390:FF:000067">
    <property type="entry name" value="Glycine receptor subunit alpha-2"/>
    <property type="match status" value="2"/>
</dbReference>
<evidence type="ECO:0000256" key="6">
    <source>
        <dbReference type="ARBA" id="ARBA00023018"/>
    </source>
</evidence>
<dbReference type="InterPro" id="IPR036719">
    <property type="entry name" value="Neuro-gated_channel_TM_sf"/>
</dbReference>
<evidence type="ECO:0000256" key="12">
    <source>
        <dbReference type="ARBA" id="ARBA00023214"/>
    </source>
</evidence>
<keyword evidence="12" id="KW-0868">Chloride</keyword>
<evidence type="ECO:0000256" key="16">
    <source>
        <dbReference type="RuleBase" id="RU000687"/>
    </source>
</evidence>
<feature type="domain" description="Neurotransmitter-gated ion-channel ligand-binding" evidence="17">
    <location>
        <begin position="54"/>
        <end position="264"/>
    </location>
</feature>
<dbReference type="FunFam" id="2.70.170.10:FF:000154">
    <property type="entry name" value="Uncharacterized protein"/>
    <property type="match status" value="1"/>
</dbReference>
<feature type="domain" description="Neurotransmitter-gated ion-channel transmembrane" evidence="18">
    <location>
        <begin position="552"/>
        <end position="773"/>
    </location>
</feature>
<dbReference type="InterPro" id="IPR018000">
    <property type="entry name" value="Neurotransmitter_ion_chnl_CS"/>
</dbReference>
<keyword evidence="10" id="KW-0869">Chloride channel</keyword>
<dbReference type="GO" id="GO:0005254">
    <property type="term" value="F:chloride channel activity"/>
    <property type="evidence" value="ECO:0007669"/>
    <property type="project" value="UniProtKB-KW"/>
</dbReference>
<evidence type="ECO:0000256" key="5">
    <source>
        <dbReference type="ARBA" id="ARBA00022989"/>
    </source>
</evidence>
<feature type="transmembrane region" description="Helical" evidence="16">
    <location>
        <begin position="759"/>
        <end position="780"/>
    </location>
</feature>
<keyword evidence="4" id="KW-0732">Signal</keyword>
<comment type="similarity">
    <text evidence="16">Belongs to the ligand-gated ion channel (TC 1.A.9) family.</text>
</comment>
<feature type="transmembrane region" description="Helical" evidence="16">
    <location>
        <begin position="914"/>
        <end position="936"/>
    </location>
</feature>
<evidence type="ECO:0000256" key="1">
    <source>
        <dbReference type="ARBA" id="ARBA00022448"/>
    </source>
</evidence>
<reference evidence="19" key="1">
    <citation type="submission" date="2023-06" db="EMBL/GenBank/DDBJ databases">
        <authorList>
            <person name="Delattre M."/>
        </authorList>
    </citation>
    <scope>NUCLEOTIDE SEQUENCE</scope>
    <source>
        <strain evidence="19">AF72</strain>
    </source>
</reference>
<proteinExistence type="inferred from homology"/>
<feature type="transmembrane region" description="Helical" evidence="16">
    <location>
        <begin position="266"/>
        <end position="290"/>
    </location>
</feature>
<evidence type="ECO:0000259" key="17">
    <source>
        <dbReference type="Pfam" id="PF02931"/>
    </source>
</evidence>
<dbReference type="AlphaFoldDB" id="A0AA36G6C1"/>
<comment type="caution">
    <text evidence="19">The sequence shown here is derived from an EMBL/GenBank/DDBJ whole genome shotgun (WGS) entry which is preliminary data.</text>
</comment>
<feature type="transmembrane region" description="Helical" evidence="16">
    <location>
        <begin position="998"/>
        <end position="1019"/>
    </location>
</feature>
<evidence type="ECO:0000256" key="13">
    <source>
        <dbReference type="ARBA" id="ARBA00023257"/>
    </source>
</evidence>
<comment type="caution">
    <text evidence="16">Lacks conserved residue(s) required for the propagation of feature annotation.</text>
</comment>
<protein>
    <submittedName>
        <fullName evidence="19">Uncharacterized protein</fullName>
    </submittedName>
</protein>
<dbReference type="InterPro" id="IPR006028">
    <property type="entry name" value="GABAA/Glycine_rcpt"/>
</dbReference>
<evidence type="ECO:0000313" key="20">
    <source>
        <dbReference type="Proteomes" id="UP001177023"/>
    </source>
</evidence>
<evidence type="ECO:0000256" key="2">
    <source>
        <dbReference type="ARBA" id="ARBA00022475"/>
    </source>
</evidence>
<organism evidence="19 20">
    <name type="scientific">Mesorhabditis spiculigera</name>
    <dbReference type="NCBI Taxonomy" id="96644"/>
    <lineage>
        <taxon>Eukaryota</taxon>
        <taxon>Metazoa</taxon>
        <taxon>Ecdysozoa</taxon>
        <taxon>Nematoda</taxon>
        <taxon>Chromadorea</taxon>
        <taxon>Rhabditida</taxon>
        <taxon>Rhabditina</taxon>
        <taxon>Rhabditomorpha</taxon>
        <taxon>Rhabditoidea</taxon>
        <taxon>Rhabditidae</taxon>
        <taxon>Mesorhabditinae</taxon>
        <taxon>Mesorhabditis</taxon>
    </lineage>
</organism>
<dbReference type="GO" id="GO:0045211">
    <property type="term" value="C:postsynaptic membrane"/>
    <property type="evidence" value="ECO:0007669"/>
    <property type="project" value="UniProtKB-SubCell"/>
</dbReference>
<keyword evidence="6" id="KW-0770">Synapse</keyword>
<dbReference type="InterPro" id="IPR006202">
    <property type="entry name" value="Neur_chan_lig-bd"/>
</dbReference>
<evidence type="ECO:0000256" key="10">
    <source>
        <dbReference type="ARBA" id="ARBA00023173"/>
    </source>
</evidence>
<keyword evidence="5 16" id="KW-1133">Transmembrane helix</keyword>
<evidence type="ECO:0000256" key="15">
    <source>
        <dbReference type="ARBA" id="ARBA00034104"/>
    </source>
</evidence>
<dbReference type="Pfam" id="PF02932">
    <property type="entry name" value="Neur_chan_memb"/>
    <property type="match status" value="3"/>
</dbReference>
<dbReference type="PRINTS" id="PR00253">
    <property type="entry name" value="GABAARECEPTR"/>
</dbReference>
<keyword evidence="14 16" id="KW-0407">Ion channel</keyword>
<keyword evidence="7 16" id="KW-0406">Ion transport</keyword>
<keyword evidence="20" id="KW-1185">Reference proteome</keyword>
<dbReference type="GO" id="GO:0004888">
    <property type="term" value="F:transmembrane signaling receptor activity"/>
    <property type="evidence" value="ECO:0007669"/>
    <property type="project" value="InterPro"/>
</dbReference>
<dbReference type="Pfam" id="PF02931">
    <property type="entry name" value="Neur_chan_LBD"/>
    <property type="match status" value="1"/>
</dbReference>
<evidence type="ECO:0000256" key="8">
    <source>
        <dbReference type="ARBA" id="ARBA00023136"/>
    </source>
</evidence>
<dbReference type="PANTHER" id="PTHR18945">
    <property type="entry name" value="NEUROTRANSMITTER GATED ION CHANNEL"/>
    <property type="match status" value="1"/>
</dbReference>
<keyword evidence="3 16" id="KW-0812">Transmembrane</keyword>
<evidence type="ECO:0000256" key="4">
    <source>
        <dbReference type="ARBA" id="ARBA00022729"/>
    </source>
</evidence>
<keyword evidence="8 16" id="KW-0472">Membrane</keyword>
<dbReference type="Gene3D" id="1.20.58.390">
    <property type="entry name" value="Neurotransmitter-gated ion-channel transmembrane domain"/>
    <property type="match status" value="3"/>
</dbReference>
<dbReference type="Proteomes" id="UP001177023">
    <property type="component" value="Unassembled WGS sequence"/>
</dbReference>
<evidence type="ECO:0000313" key="19">
    <source>
        <dbReference type="EMBL" id="CAJ0580984.1"/>
    </source>
</evidence>